<keyword evidence="1" id="KW-1133">Transmembrane helix</keyword>
<evidence type="ECO:0000313" key="3">
    <source>
        <dbReference type="Proteomes" id="UP000294847"/>
    </source>
</evidence>
<feature type="transmembrane region" description="Helical" evidence="1">
    <location>
        <begin position="255"/>
        <end position="272"/>
    </location>
</feature>
<name>A0A4P7NRF5_PYROR</name>
<dbReference type="EMBL" id="CP034209">
    <property type="protein sequence ID" value="QBZ64994.1"/>
    <property type="molecule type" value="Genomic_DNA"/>
</dbReference>
<dbReference type="AlphaFoldDB" id="A0A4P7NRF5"/>
<gene>
    <name evidence="2" type="ORF">PoMZ_06697</name>
</gene>
<dbReference type="PANTHER" id="PTHR35043:SF7">
    <property type="entry name" value="TRANSCRIPTION FACTOR DOMAIN-CONTAINING PROTEIN"/>
    <property type="match status" value="1"/>
</dbReference>
<keyword evidence="1" id="KW-0812">Transmembrane</keyword>
<evidence type="ECO:0000313" key="2">
    <source>
        <dbReference type="EMBL" id="QBZ64994.1"/>
    </source>
</evidence>
<feature type="transmembrane region" description="Helical" evidence="1">
    <location>
        <begin position="95"/>
        <end position="114"/>
    </location>
</feature>
<dbReference type="Proteomes" id="UP000294847">
    <property type="component" value="Chromosome 6"/>
</dbReference>
<proteinExistence type="predicted"/>
<protein>
    <submittedName>
        <fullName evidence="2">Uncharacterized protein</fullName>
    </submittedName>
</protein>
<evidence type="ECO:0000256" key="1">
    <source>
        <dbReference type="SAM" id="Phobius"/>
    </source>
</evidence>
<organism evidence="2 3">
    <name type="scientific">Pyricularia oryzae</name>
    <name type="common">Rice blast fungus</name>
    <name type="synonym">Magnaporthe oryzae</name>
    <dbReference type="NCBI Taxonomy" id="318829"/>
    <lineage>
        <taxon>Eukaryota</taxon>
        <taxon>Fungi</taxon>
        <taxon>Dikarya</taxon>
        <taxon>Ascomycota</taxon>
        <taxon>Pezizomycotina</taxon>
        <taxon>Sordariomycetes</taxon>
        <taxon>Sordariomycetidae</taxon>
        <taxon>Magnaporthales</taxon>
        <taxon>Pyriculariaceae</taxon>
        <taxon>Pyricularia</taxon>
    </lineage>
</organism>
<feature type="transmembrane region" description="Helical" evidence="1">
    <location>
        <begin position="387"/>
        <end position="409"/>
    </location>
</feature>
<accession>A0A4P7NRF5</accession>
<reference evidence="2 3" key="1">
    <citation type="journal article" date="2019" name="Mol. Biol. Evol.">
        <title>Blast fungal genomes show frequent chromosomal changes, gene gains and losses, and effector gene turnover.</title>
        <authorList>
            <person name="Gomez Luciano L.B."/>
            <person name="Jason Tsai I."/>
            <person name="Chuma I."/>
            <person name="Tosa Y."/>
            <person name="Chen Y.H."/>
            <person name="Li J.Y."/>
            <person name="Li M.Y."/>
            <person name="Jade Lu M.Y."/>
            <person name="Nakayashiki H."/>
            <person name="Li W.H."/>
        </authorList>
    </citation>
    <scope>NUCLEOTIDE SEQUENCE [LARGE SCALE GENOMIC DNA]</scope>
    <source>
        <strain evidence="2">MZ5-1-6</strain>
    </source>
</reference>
<sequence length="418" mass="46898">MLTDSIPPVYIARGILTPVTTSSPTPNSLTQCRTVTNTGWVSAPPGRGTSGILWICFSVILLCSYKCIHLDIPSQAEIQAEFPKWDRFRNILRKVWWMLVMCIVPAVPLFIALLEYSKACVELKKVQYAQAEFASWFQSTSWKGVQKPTITMSHAFYANMGGIVPMFSSERPRPAEMMEISSDNQVNPEAFSTQNLMVDQESGPAVKHETRTKPFSLCEYIEFLRSLETDEQRAPFLLTEADIAGFAKSDPIAKLLAISQILYLGITCFARLSHKVPISLLELMTTTYILVSALMYYFWWHKPYDARYVTVLFSPGSVSRSVECGPSGELPFQHDQPGFNAAPNRHGQHFALNEQLTSGDGNPKRVKKGTFQYHDLLHLEKENVSMVLIYVCCLTLSASNGFLALPWAWTVGSSHGQF</sequence>
<feature type="transmembrane region" description="Helical" evidence="1">
    <location>
        <begin position="278"/>
        <end position="299"/>
    </location>
</feature>
<dbReference type="PANTHER" id="PTHR35043">
    <property type="entry name" value="TRANSCRIPTION FACTOR DOMAIN-CONTAINING PROTEIN"/>
    <property type="match status" value="1"/>
</dbReference>
<keyword evidence="1" id="KW-0472">Membrane</keyword>